<evidence type="ECO:0008006" key="3">
    <source>
        <dbReference type="Google" id="ProtNLM"/>
    </source>
</evidence>
<dbReference type="EMBL" id="CP003929">
    <property type="protein sequence ID" value="AGB36438.1"/>
    <property type="molecule type" value="Genomic_DNA"/>
</dbReference>
<dbReference type="STRING" id="694430.Natoc_0577"/>
<dbReference type="RefSeq" id="WP_015319893.1">
    <property type="nucleotide sequence ID" value="NC_019974.1"/>
</dbReference>
<proteinExistence type="predicted"/>
<organism evidence="1 2">
    <name type="scientific">Natronococcus occultus SP4</name>
    <dbReference type="NCBI Taxonomy" id="694430"/>
    <lineage>
        <taxon>Archaea</taxon>
        <taxon>Methanobacteriati</taxon>
        <taxon>Methanobacteriota</taxon>
        <taxon>Stenosarchaea group</taxon>
        <taxon>Halobacteria</taxon>
        <taxon>Halobacteriales</taxon>
        <taxon>Natrialbaceae</taxon>
        <taxon>Natronococcus</taxon>
    </lineage>
</organism>
<protein>
    <recommendedName>
        <fullName evidence="3">Small CPxCG-related zinc finger protein</fullName>
    </recommendedName>
</protein>
<dbReference type="eggNOG" id="arCOG10302">
    <property type="taxonomic scope" value="Archaea"/>
</dbReference>
<evidence type="ECO:0000313" key="2">
    <source>
        <dbReference type="Proteomes" id="UP000010878"/>
    </source>
</evidence>
<dbReference type="KEGG" id="nou:Natoc_0577"/>
<reference evidence="1 2" key="1">
    <citation type="submission" date="2012-11" db="EMBL/GenBank/DDBJ databases">
        <title>FINISHED of Natronococcus occultus SP4, DSM 3396.</title>
        <authorList>
            <consortium name="DOE Joint Genome Institute"/>
            <person name="Eisen J."/>
            <person name="Huntemann M."/>
            <person name="Wei C.-L."/>
            <person name="Han J."/>
            <person name="Detter J.C."/>
            <person name="Han C."/>
            <person name="Tapia R."/>
            <person name="Chen A."/>
            <person name="Kyrpides N."/>
            <person name="Mavromatis K."/>
            <person name="Markowitz V."/>
            <person name="Szeto E."/>
            <person name="Ivanova N."/>
            <person name="Mikhailova N."/>
            <person name="Ovchinnikova G."/>
            <person name="Pagani I."/>
            <person name="Pati A."/>
            <person name="Goodwin L."/>
            <person name="Nordberg H.P."/>
            <person name="Cantor M.N."/>
            <person name="Hua S.X."/>
            <person name="Woyke T."/>
            <person name="Eisen J."/>
            <person name="Klenk H.-P."/>
            <person name="Klenk H.-P."/>
        </authorList>
    </citation>
    <scope>NUCLEOTIDE SEQUENCE [LARGE SCALE GENOMIC DNA]</scope>
    <source>
        <strain evidence="1 2">SP4</strain>
    </source>
</reference>
<dbReference type="OrthoDB" id="172011at2157"/>
<dbReference type="Proteomes" id="UP000010878">
    <property type="component" value="Chromosome"/>
</dbReference>
<keyword evidence="2" id="KW-1185">Reference proteome</keyword>
<dbReference type="HOGENOM" id="CLU_199464_0_0_2"/>
<dbReference type="GeneID" id="14405605"/>
<dbReference type="AlphaFoldDB" id="L0JX56"/>
<sequence>MAHTPELPEKYVCVDCQTVHAGTVVERTDVSRRYEAPNACGCCGGVEFVVEVDWPHVDR</sequence>
<gene>
    <name evidence="1" type="ORF">Natoc_0577</name>
</gene>
<name>L0JX56_9EURY</name>
<evidence type="ECO:0000313" key="1">
    <source>
        <dbReference type="EMBL" id="AGB36438.1"/>
    </source>
</evidence>
<accession>L0JX56</accession>